<organism evidence="1 2">
    <name type="scientific">Candidatus Komeilibacteria bacterium CG_4_10_14_0_2_um_filter_37_10</name>
    <dbReference type="NCBI Taxonomy" id="1974470"/>
    <lineage>
        <taxon>Bacteria</taxon>
        <taxon>Candidatus Komeiliibacteriota</taxon>
    </lineage>
</organism>
<comment type="caution">
    <text evidence="1">The sequence shown here is derived from an EMBL/GenBank/DDBJ whole genome shotgun (WGS) entry which is preliminary data.</text>
</comment>
<gene>
    <name evidence="1" type="ORF">COX77_04860</name>
</gene>
<proteinExistence type="predicted"/>
<evidence type="ECO:0000313" key="2">
    <source>
        <dbReference type="Proteomes" id="UP000230405"/>
    </source>
</evidence>
<dbReference type="Proteomes" id="UP000230405">
    <property type="component" value="Unassembled WGS sequence"/>
</dbReference>
<protein>
    <submittedName>
        <fullName evidence="1">Uncharacterized protein</fullName>
    </submittedName>
</protein>
<dbReference type="AlphaFoldDB" id="A0A2M7VD83"/>
<name>A0A2M7VD83_9BACT</name>
<accession>A0A2M7VD83</accession>
<reference evidence="2" key="1">
    <citation type="submission" date="2017-09" db="EMBL/GenBank/DDBJ databases">
        <title>Depth-based differentiation of microbial function through sediment-hosted aquifers and enrichment of novel symbionts in the deep terrestrial subsurface.</title>
        <authorList>
            <person name="Probst A.J."/>
            <person name="Ladd B."/>
            <person name="Jarett J.K."/>
            <person name="Geller-Mcgrath D.E."/>
            <person name="Sieber C.M.K."/>
            <person name="Emerson J.B."/>
            <person name="Anantharaman K."/>
            <person name="Thomas B.C."/>
            <person name="Malmstrom R."/>
            <person name="Stieglmeier M."/>
            <person name="Klingl A."/>
            <person name="Woyke T."/>
            <person name="Ryan C.M."/>
            <person name="Banfield J.F."/>
        </authorList>
    </citation>
    <scope>NUCLEOTIDE SEQUENCE [LARGE SCALE GENOMIC DNA]</scope>
</reference>
<dbReference type="EMBL" id="PFPO01000093">
    <property type="protein sequence ID" value="PIZ98348.1"/>
    <property type="molecule type" value="Genomic_DNA"/>
</dbReference>
<evidence type="ECO:0000313" key="1">
    <source>
        <dbReference type="EMBL" id="PIZ98348.1"/>
    </source>
</evidence>
<feature type="non-terminal residue" evidence="1">
    <location>
        <position position="62"/>
    </location>
</feature>
<sequence>MKYGLLTLGQIEAIINKLGGYEGALKFLRGGLRFSVTSDGTTGEQWIERLESKGHRISEYAK</sequence>